<name>A0ABW5U1Y6_9RHOB</name>
<organism evidence="2 3">
    <name type="scientific">Sulfitobacter aestuarii</name>
    <dbReference type="NCBI Taxonomy" id="2161676"/>
    <lineage>
        <taxon>Bacteria</taxon>
        <taxon>Pseudomonadati</taxon>
        <taxon>Pseudomonadota</taxon>
        <taxon>Alphaproteobacteria</taxon>
        <taxon>Rhodobacterales</taxon>
        <taxon>Roseobacteraceae</taxon>
        <taxon>Sulfitobacter</taxon>
    </lineage>
</organism>
<dbReference type="EMBL" id="JBHUMP010000007">
    <property type="protein sequence ID" value="MFD2739906.1"/>
    <property type="molecule type" value="Genomic_DNA"/>
</dbReference>
<sequence length="140" mass="14877">MDIRQITPRYYVAPQISPEDMSALREAGITRILCNRPDGEVPPSHQAAAIRSAAESAGLGFAEQPLTHQTMTPEVIAQNRALGVESGEVVLAYCASGTRSTIAWALGQAGEKDADEIIAAAKAGGYDLENLRGVLQQPFV</sequence>
<dbReference type="InterPro" id="IPR036873">
    <property type="entry name" value="Rhodanese-like_dom_sf"/>
</dbReference>
<dbReference type="NCBIfam" id="TIGR01244">
    <property type="entry name" value="TIGR01244 family sulfur transferase"/>
    <property type="match status" value="1"/>
</dbReference>
<dbReference type="RefSeq" id="WP_386373959.1">
    <property type="nucleotide sequence ID" value="NZ_JBHUMP010000007.1"/>
</dbReference>
<dbReference type="Pfam" id="PF04273">
    <property type="entry name" value="BLH_phosphatase"/>
    <property type="match status" value="1"/>
</dbReference>
<feature type="domain" description="Beta-lactamase hydrolase-like protein phosphatase-like" evidence="1">
    <location>
        <begin position="2"/>
        <end position="110"/>
    </location>
</feature>
<comment type="caution">
    <text evidence="2">The sequence shown here is derived from an EMBL/GenBank/DDBJ whole genome shotgun (WGS) entry which is preliminary data.</text>
</comment>
<accession>A0ABW5U1Y6</accession>
<dbReference type="SUPFAM" id="SSF52821">
    <property type="entry name" value="Rhodanese/Cell cycle control phosphatase"/>
    <property type="match status" value="1"/>
</dbReference>
<dbReference type="Proteomes" id="UP001597474">
    <property type="component" value="Unassembled WGS sequence"/>
</dbReference>
<proteinExistence type="predicted"/>
<dbReference type="GO" id="GO:0016740">
    <property type="term" value="F:transferase activity"/>
    <property type="evidence" value="ECO:0007669"/>
    <property type="project" value="UniProtKB-KW"/>
</dbReference>
<evidence type="ECO:0000313" key="3">
    <source>
        <dbReference type="Proteomes" id="UP001597474"/>
    </source>
</evidence>
<evidence type="ECO:0000259" key="1">
    <source>
        <dbReference type="Pfam" id="PF04273"/>
    </source>
</evidence>
<dbReference type="InterPro" id="IPR029021">
    <property type="entry name" value="Prot-tyrosine_phosphatase-like"/>
</dbReference>
<protein>
    <submittedName>
        <fullName evidence="2">TIGR01244 family sulfur transferase</fullName>
    </submittedName>
</protein>
<keyword evidence="2" id="KW-0808">Transferase</keyword>
<reference evidence="3" key="1">
    <citation type="journal article" date="2019" name="Int. J. Syst. Evol. Microbiol.">
        <title>The Global Catalogue of Microorganisms (GCM) 10K type strain sequencing project: providing services to taxonomists for standard genome sequencing and annotation.</title>
        <authorList>
            <consortium name="The Broad Institute Genomics Platform"/>
            <consortium name="The Broad Institute Genome Sequencing Center for Infectious Disease"/>
            <person name="Wu L."/>
            <person name="Ma J."/>
        </authorList>
    </citation>
    <scope>NUCLEOTIDE SEQUENCE [LARGE SCALE GENOMIC DNA]</scope>
    <source>
        <strain evidence="3">TISTR 2562</strain>
    </source>
</reference>
<dbReference type="InterPro" id="IPR005939">
    <property type="entry name" value="BLH_phosphatase-like"/>
</dbReference>
<dbReference type="Gene3D" id="3.90.190.10">
    <property type="entry name" value="Protein tyrosine phosphatase superfamily"/>
    <property type="match status" value="1"/>
</dbReference>
<gene>
    <name evidence="2" type="ORF">ACFSUD_10025</name>
</gene>
<evidence type="ECO:0000313" key="2">
    <source>
        <dbReference type="EMBL" id="MFD2739906.1"/>
    </source>
</evidence>
<keyword evidence="3" id="KW-1185">Reference proteome</keyword>